<protein>
    <submittedName>
        <fullName evidence="4">Uncharacterized protein</fullName>
    </submittedName>
</protein>
<feature type="region of interest" description="Disordered" evidence="2">
    <location>
        <begin position="239"/>
        <end position="324"/>
    </location>
</feature>
<evidence type="ECO:0000313" key="3">
    <source>
        <dbReference type="Proteomes" id="UP000887540"/>
    </source>
</evidence>
<feature type="compositionally biased region" description="Polar residues" evidence="2">
    <location>
        <begin position="43"/>
        <end position="59"/>
    </location>
</feature>
<feature type="region of interest" description="Disordered" evidence="2">
    <location>
        <begin position="1"/>
        <end position="61"/>
    </location>
</feature>
<comment type="similarity">
    <text evidence="1">Belongs to the SAPAP family.</text>
</comment>
<evidence type="ECO:0000256" key="1">
    <source>
        <dbReference type="ARBA" id="ARBA00008839"/>
    </source>
</evidence>
<dbReference type="InterPro" id="IPR005026">
    <property type="entry name" value="SAPAP"/>
</dbReference>
<keyword evidence="3" id="KW-1185">Reference proteome</keyword>
<feature type="region of interest" description="Disordered" evidence="2">
    <location>
        <begin position="75"/>
        <end position="95"/>
    </location>
</feature>
<dbReference type="Pfam" id="PF03359">
    <property type="entry name" value="GKAP"/>
    <property type="match status" value="1"/>
</dbReference>
<reference evidence="4" key="1">
    <citation type="submission" date="2022-11" db="UniProtKB">
        <authorList>
            <consortium name="WormBaseParasite"/>
        </authorList>
    </citation>
    <scope>IDENTIFICATION</scope>
</reference>
<dbReference type="AlphaFoldDB" id="A0A914DTT4"/>
<dbReference type="PANTHER" id="PTHR12353">
    <property type="entry name" value="DISKS LARGE-ASSOCIATED PROTEIN DAP SAP90/PSD-95-ASSOCIATED PROTEIN"/>
    <property type="match status" value="1"/>
</dbReference>
<feature type="compositionally biased region" description="Polar residues" evidence="2">
    <location>
        <begin position="315"/>
        <end position="324"/>
    </location>
</feature>
<evidence type="ECO:0000256" key="2">
    <source>
        <dbReference type="SAM" id="MobiDB-lite"/>
    </source>
</evidence>
<dbReference type="GO" id="GO:0023052">
    <property type="term" value="P:signaling"/>
    <property type="evidence" value="ECO:0007669"/>
    <property type="project" value="InterPro"/>
</dbReference>
<evidence type="ECO:0000313" key="4">
    <source>
        <dbReference type="WBParaSite" id="ACRNAN_scaffold374.g23461.t1"/>
    </source>
</evidence>
<accession>A0A914DTT4</accession>
<sequence>MGTKMVSIIHSENPKEPDQRKSRLPKKIHRTKELTKDDPEDSLITNGDVQVTRSPSQARSRSKIRNAISGVFSHFRSKSRASLDSRSSTPGLETESPKYFKFFSKKHQKVEQNGGAINSDRRQVHWQRSVHNISCTDSDESVIETPRNSISVLNLNHVTMDRELNPTINPLSNGSSGSLDLMELDWKPAEEIIPNSPVPSYIHASCARYGYTRARSPIFSRAHLPPSKVEMRKQKFENGVQNGHNGVVSPPSASQNEKPMSPDTPVKDIISKFDNMKIISSNSPKPPVPPKPNRNGVTKPAPSVRKASNDEISIPKQNGVLTNDNQLNGVEKTESNGILTIAINSALMEKSESKSIKKPETNGISKSEEYDFSLPHYPLPTTKTINSFRELASSVRSKLEKLAQTAENVLEDPNLTLSEEASGIIRSAHGMTNLLLRKNMSKFSKLCDDAMNPNAEKMTYAEDLEGFWMLIDMELEGLRVEYNTIDQWSKNGWKVEEAVKKVEKKSAAVNGVNLAKTKQNGIATKSEGQEAKSEAAQKRRNDLLEFKRRAREKMEAEAAAKNHE</sequence>
<organism evidence="3 4">
    <name type="scientific">Acrobeloides nanus</name>
    <dbReference type="NCBI Taxonomy" id="290746"/>
    <lineage>
        <taxon>Eukaryota</taxon>
        <taxon>Metazoa</taxon>
        <taxon>Ecdysozoa</taxon>
        <taxon>Nematoda</taxon>
        <taxon>Chromadorea</taxon>
        <taxon>Rhabditida</taxon>
        <taxon>Tylenchina</taxon>
        <taxon>Cephalobomorpha</taxon>
        <taxon>Cephaloboidea</taxon>
        <taxon>Cephalobidae</taxon>
        <taxon>Acrobeloides</taxon>
    </lineage>
</organism>
<feature type="compositionally biased region" description="Basic and acidic residues" evidence="2">
    <location>
        <begin position="265"/>
        <end position="275"/>
    </location>
</feature>
<feature type="compositionally biased region" description="Basic and acidic residues" evidence="2">
    <location>
        <begin position="12"/>
        <end position="21"/>
    </location>
</feature>
<dbReference type="PANTHER" id="PTHR12353:SF1">
    <property type="entry name" value="DISKS LARGE-ASSOCIATED PROTEIN 5"/>
    <property type="match status" value="1"/>
</dbReference>
<feature type="compositionally biased region" description="Basic and acidic residues" evidence="2">
    <location>
        <begin position="527"/>
        <end position="544"/>
    </location>
</feature>
<name>A0A914DTT4_9BILA</name>
<feature type="region of interest" description="Disordered" evidence="2">
    <location>
        <begin position="518"/>
        <end position="544"/>
    </location>
</feature>
<dbReference type="Proteomes" id="UP000887540">
    <property type="component" value="Unplaced"/>
</dbReference>
<dbReference type="WBParaSite" id="ACRNAN_scaffold374.g23461.t1">
    <property type="protein sequence ID" value="ACRNAN_scaffold374.g23461.t1"/>
    <property type="gene ID" value="ACRNAN_scaffold374.g23461"/>
</dbReference>
<proteinExistence type="inferred from homology"/>